<dbReference type="Gene3D" id="3.40.50.970">
    <property type="match status" value="1"/>
</dbReference>
<dbReference type="SMART" id="SM00861">
    <property type="entry name" value="Transket_pyr"/>
    <property type="match status" value="1"/>
</dbReference>
<dbReference type="EMBL" id="BSNL01000001">
    <property type="protein sequence ID" value="GLQ28448.1"/>
    <property type="molecule type" value="Genomic_DNA"/>
</dbReference>
<sequence>MQSAPFGNALCKVARENPDVMAVSADLSNVTDISPFIKEFPDRYVQVGICEQALATVSAGMAREGDTVFASTYCAFAARRAYDFIYQAIAEEQLNVKIIGAVPGLSTGYGPTHMAPEDIMIFRGIPDMTIIDPCDGLDTEQATYAIAEYKGPVYMRIPRVQAPVILDQFDYEFELGKAKMLQDGKDVLFISTGLMTTRCILAARQLAKDGVECAILHVPTLKPLDTKTIVEACRKTGRLVVVAENHTIQGGLGEATAMALISQGVMPSGFRQIAIPDEFTDAGTLPTLHNRYGLSVPEVCNSVRSWLK</sequence>
<dbReference type="InterPro" id="IPR029061">
    <property type="entry name" value="THDP-binding"/>
</dbReference>
<dbReference type="CDD" id="cd07033">
    <property type="entry name" value="TPP_PYR_DXS_TK_like"/>
    <property type="match status" value="1"/>
</dbReference>
<dbReference type="InterPro" id="IPR033248">
    <property type="entry name" value="Transketolase_C"/>
</dbReference>
<gene>
    <name evidence="2" type="ORF">GCM10007927_32510</name>
</gene>
<reference evidence="2" key="1">
    <citation type="journal article" date="2014" name="Int. J. Syst. Evol. Microbiol.">
        <title>Complete genome of a new Firmicutes species belonging to the dominant human colonic microbiota ('Ruminococcus bicirculans') reveals two chromosomes and a selective capacity to utilize plant glucans.</title>
        <authorList>
            <consortium name="NISC Comparative Sequencing Program"/>
            <person name="Wegmann U."/>
            <person name="Louis P."/>
            <person name="Goesmann A."/>
            <person name="Henrissat B."/>
            <person name="Duncan S.H."/>
            <person name="Flint H.J."/>
        </authorList>
    </citation>
    <scope>NUCLEOTIDE SEQUENCE</scope>
    <source>
        <strain evidence="2">NBRC 109915</strain>
    </source>
</reference>
<dbReference type="Proteomes" id="UP001161388">
    <property type="component" value="Unassembled WGS sequence"/>
</dbReference>
<dbReference type="Pfam" id="PF02779">
    <property type="entry name" value="Transket_pyr"/>
    <property type="match status" value="1"/>
</dbReference>
<dbReference type="Pfam" id="PF02780">
    <property type="entry name" value="Transketolase_C"/>
    <property type="match status" value="1"/>
</dbReference>
<organism evidence="2 3">
    <name type="scientific">Sulfitobacter pacificus</name>
    <dbReference type="NCBI Taxonomy" id="1499314"/>
    <lineage>
        <taxon>Bacteria</taxon>
        <taxon>Pseudomonadati</taxon>
        <taxon>Pseudomonadota</taxon>
        <taxon>Alphaproteobacteria</taxon>
        <taxon>Rhodobacterales</taxon>
        <taxon>Roseobacteraceae</taxon>
        <taxon>Sulfitobacter</taxon>
    </lineage>
</organism>
<accession>A0ABQ5VN18</accession>
<keyword evidence="3" id="KW-1185">Reference proteome</keyword>
<name>A0ABQ5VN18_9RHOB</name>
<comment type="caution">
    <text evidence="2">The sequence shown here is derived from an EMBL/GenBank/DDBJ whole genome shotgun (WGS) entry which is preliminary data.</text>
</comment>
<evidence type="ECO:0000313" key="3">
    <source>
        <dbReference type="Proteomes" id="UP001161388"/>
    </source>
</evidence>
<dbReference type="InterPro" id="IPR051157">
    <property type="entry name" value="PDH/Transketolase"/>
</dbReference>
<dbReference type="PANTHER" id="PTHR43825">
    <property type="entry name" value="PYRUVATE DEHYDROGENASE E1 COMPONENT"/>
    <property type="match status" value="1"/>
</dbReference>
<dbReference type="SUPFAM" id="SSF52518">
    <property type="entry name" value="Thiamin diphosphate-binding fold (THDP-binding)"/>
    <property type="match status" value="1"/>
</dbReference>
<feature type="domain" description="Transketolase-like pyrimidine-binding" evidence="1">
    <location>
        <begin position="3"/>
        <end position="164"/>
    </location>
</feature>
<evidence type="ECO:0000259" key="1">
    <source>
        <dbReference type="SMART" id="SM00861"/>
    </source>
</evidence>
<dbReference type="InterPro" id="IPR009014">
    <property type="entry name" value="Transketo_C/PFOR_II"/>
</dbReference>
<dbReference type="RefSeq" id="WP_284374867.1">
    <property type="nucleotide sequence ID" value="NZ_BSNL01000001.1"/>
</dbReference>
<evidence type="ECO:0000313" key="2">
    <source>
        <dbReference type="EMBL" id="GLQ28448.1"/>
    </source>
</evidence>
<dbReference type="InterPro" id="IPR005475">
    <property type="entry name" value="Transketolase-like_Pyr-bd"/>
</dbReference>
<reference evidence="2" key="2">
    <citation type="submission" date="2023-01" db="EMBL/GenBank/DDBJ databases">
        <title>Draft genome sequence of Sulfitobacter pacificus strain NBRC 109915.</title>
        <authorList>
            <person name="Sun Q."/>
            <person name="Mori K."/>
        </authorList>
    </citation>
    <scope>NUCLEOTIDE SEQUENCE</scope>
    <source>
        <strain evidence="2">NBRC 109915</strain>
    </source>
</reference>
<dbReference type="Gene3D" id="3.40.50.920">
    <property type="match status" value="1"/>
</dbReference>
<proteinExistence type="predicted"/>
<protein>
    <submittedName>
        <fullName evidence="2">Transketolase</fullName>
    </submittedName>
</protein>
<dbReference type="SUPFAM" id="SSF52922">
    <property type="entry name" value="TK C-terminal domain-like"/>
    <property type="match status" value="1"/>
</dbReference>
<dbReference type="PANTHER" id="PTHR43825:SF1">
    <property type="entry name" value="TRANSKETOLASE-LIKE PYRIMIDINE-BINDING DOMAIN-CONTAINING PROTEIN"/>
    <property type="match status" value="1"/>
</dbReference>